<gene>
    <name evidence="5" type="ORF">MEDL_54269</name>
</gene>
<sequence>MLKFHQLKQNYSEYKHSAIAFSISAALMMLMLGTHGRTKSQISSAIFRGSTKEQDHYFYTVLTSILPSPRKGLRVKLDNEVFVNNRYTIQDTVKEKGKEFFRVNFKKKNFSRRPKKSSRILNKWISKNTMKNFDNLVSKEMLKERTVAVFLNTVSFKADWKHKFNLNTTMREFYINKTTKIEVDMMRSIQKVRYGHLKESEVLVLPLKGDKFDMVIILPEDINKLQAFEKLLSINVIRYLNSSLVYETIDITLPKFVISNKLDLKGYLPKLGITDIFNKTHANFKNLIKEDDSKVYVSDAFHDVVVKLTGNIRQHPPFEKGHANTTHSTFIGNRPFLYYILDRKSGVLDVSNPNPNDVCNPYSHDVCYHNRNDVCNHNPKDVCYHNPKDVSNPNPNDVYNPYPNETYNQNTYDVCNANPYDVCNPNPNDVCNPDPNDVYNHTPNDVYNPNPNETYNLNPNDVCNTYPTDVCNPNHNDVCNPNPNDVYNPNPNEVYYSNPNDVCNTNPNDVSNSNPNDAYNPNPNETYNQNTYDVCNANPYVCNSNPNDICNLTPNDLYNHNPKETYNLNPNDVCNTYPTDVCNPNPIDVCNPDPNNVCYHNPNDVCNHNPNDVCNPDPNDVCNHNPNDDVTNPNPIDVCNPDPNYVCYHNPNVCNHNPNDVCKPNPNDVCNPDPNDVCNHNLNDVCNHNPNDVCNLNPNDVCKPNPYDVCKPNPNDVCNHNPNDVCNHNPNDVCNHNIDDVCKPNSNDVCNHNPNNVCNHNSYDVCNPNPNDVCNAYPNDDCNRISNDVFANSSTNDATPASPSYTPRRNNLPRVPRRIPSPLSPNRTYNVVGVAPEQSLMQPTTYLTSRIPSPSLPEASHTFKQNNQCACSIALTT</sequence>
<dbReference type="PANTHER" id="PTHR11461">
    <property type="entry name" value="SERINE PROTEASE INHIBITOR, SERPIN"/>
    <property type="match status" value="1"/>
</dbReference>
<dbReference type="OrthoDB" id="671595at2759"/>
<evidence type="ECO:0000313" key="5">
    <source>
        <dbReference type="EMBL" id="CAG2242077.1"/>
    </source>
</evidence>
<dbReference type="GO" id="GO:0004867">
    <property type="term" value="F:serine-type endopeptidase inhibitor activity"/>
    <property type="evidence" value="ECO:0007669"/>
    <property type="project" value="InterPro"/>
</dbReference>
<dbReference type="AlphaFoldDB" id="A0A8S3UID2"/>
<dbReference type="InterPro" id="IPR036186">
    <property type="entry name" value="Serpin_sf"/>
</dbReference>
<dbReference type="InterPro" id="IPR000215">
    <property type="entry name" value="Serpin_fam"/>
</dbReference>
<protein>
    <submittedName>
        <fullName evidence="5">SERPINC1</fullName>
    </submittedName>
</protein>
<dbReference type="CDD" id="cd00172">
    <property type="entry name" value="serpin"/>
    <property type="match status" value="1"/>
</dbReference>
<dbReference type="Proteomes" id="UP000683360">
    <property type="component" value="Unassembled WGS sequence"/>
</dbReference>
<comment type="similarity">
    <text evidence="1 2">Belongs to the serpin family.</text>
</comment>
<accession>A0A8S3UID2</accession>
<dbReference type="SMART" id="SM00093">
    <property type="entry name" value="SERPIN"/>
    <property type="match status" value="1"/>
</dbReference>
<feature type="compositionally biased region" description="Low complexity" evidence="3">
    <location>
        <begin position="807"/>
        <end position="820"/>
    </location>
</feature>
<dbReference type="GO" id="GO:0005615">
    <property type="term" value="C:extracellular space"/>
    <property type="evidence" value="ECO:0007669"/>
    <property type="project" value="InterPro"/>
</dbReference>
<dbReference type="InterPro" id="IPR042178">
    <property type="entry name" value="Serpin_sf_1"/>
</dbReference>
<dbReference type="InterPro" id="IPR042185">
    <property type="entry name" value="Serpin_sf_2"/>
</dbReference>
<evidence type="ECO:0000256" key="2">
    <source>
        <dbReference type="RuleBase" id="RU000411"/>
    </source>
</evidence>
<dbReference type="Gene3D" id="3.30.497.10">
    <property type="entry name" value="Antithrombin, subunit I, domain 2"/>
    <property type="match status" value="1"/>
</dbReference>
<dbReference type="EMBL" id="CAJPWZ010002624">
    <property type="protein sequence ID" value="CAG2242077.1"/>
    <property type="molecule type" value="Genomic_DNA"/>
</dbReference>
<evidence type="ECO:0000256" key="3">
    <source>
        <dbReference type="SAM" id="MobiDB-lite"/>
    </source>
</evidence>
<keyword evidence="6" id="KW-1185">Reference proteome</keyword>
<dbReference type="Pfam" id="PF00079">
    <property type="entry name" value="Serpin"/>
    <property type="match status" value="1"/>
</dbReference>
<dbReference type="Gene3D" id="2.30.39.10">
    <property type="entry name" value="Alpha-1-antitrypsin, domain 1"/>
    <property type="match status" value="1"/>
</dbReference>
<dbReference type="SUPFAM" id="SSF56574">
    <property type="entry name" value="Serpins"/>
    <property type="match status" value="1"/>
</dbReference>
<feature type="region of interest" description="Disordered" evidence="3">
    <location>
        <begin position="793"/>
        <end position="826"/>
    </location>
</feature>
<dbReference type="PANTHER" id="PTHR11461:SF211">
    <property type="entry name" value="GH10112P-RELATED"/>
    <property type="match status" value="1"/>
</dbReference>
<feature type="domain" description="Serpin" evidence="4">
    <location>
        <begin position="4"/>
        <end position="353"/>
    </location>
</feature>
<proteinExistence type="inferred from homology"/>
<organism evidence="5 6">
    <name type="scientific">Mytilus edulis</name>
    <name type="common">Blue mussel</name>
    <dbReference type="NCBI Taxonomy" id="6550"/>
    <lineage>
        <taxon>Eukaryota</taxon>
        <taxon>Metazoa</taxon>
        <taxon>Spiralia</taxon>
        <taxon>Lophotrochozoa</taxon>
        <taxon>Mollusca</taxon>
        <taxon>Bivalvia</taxon>
        <taxon>Autobranchia</taxon>
        <taxon>Pteriomorphia</taxon>
        <taxon>Mytilida</taxon>
        <taxon>Mytiloidea</taxon>
        <taxon>Mytilidae</taxon>
        <taxon>Mytilinae</taxon>
        <taxon>Mytilus</taxon>
    </lineage>
</organism>
<feature type="compositionally biased region" description="Polar residues" evidence="3">
    <location>
        <begin position="793"/>
        <end position="805"/>
    </location>
</feature>
<evidence type="ECO:0000259" key="4">
    <source>
        <dbReference type="SMART" id="SM00093"/>
    </source>
</evidence>
<name>A0A8S3UID2_MYTED</name>
<dbReference type="InterPro" id="IPR023796">
    <property type="entry name" value="Serpin_dom"/>
</dbReference>
<evidence type="ECO:0000313" key="6">
    <source>
        <dbReference type="Proteomes" id="UP000683360"/>
    </source>
</evidence>
<comment type="caution">
    <text evidence="5">The sequence shown here is derived from an EMBL/GenBank/DDBJ whole genome shotgun (WGS) entry which is preliminary data.</text>
</comment>
<reference evidence="5" key="1">
    <citation type="submission" date="2021-03" db="EMBL/GenBank/DDBJ databases">
        <authorList>
            <person name="Bekaert M."/>
        </authorList>
    </citation>
    <scope>NUCLEOTIDE SEQUENCE</scope>
</reference>
<evidence type="ECO:0000256" key="1">
    <source>
        <dbReference type="ARBA" id="ARBA00009500"/>
    </source>
</evidence>